<evidence type="ECO:0000313" key="5">
    <source>
        <dbReference type="EMBL" id="KAK5048582.1"/>
    </source>
</evidence>
<feature type="domain" description="Fungal STAND N-terminal Goodbye" evidence="3">
    <location>
        <begin position="20"/>
        <end position="141"/>
    </location>
</feature>
<evidence type="ECO:0000313" key="6">
    <source>
        <dbReference type="Proteomes" id="UP001358417"/>
    </source>
</evidence>
<dbReference type="GeneID" id="89973848"/>
<dbReference type="EMBL" id="JAVRRD010000021">
    <property type="protein sequence ID" value="KAK5048582.1"/>
    <property type="molecule type" value="Genomic_DNA"/>
</dbReference>
<name>A0AAV9N6H4_9EURO</name>
<dbReference type="Pfam" id="PF24883">
    <property type="entry name" value="NPHP3_N"/>
    <property type="match status" value="1"/>
</dbReference>
<dbReference type="InterPro" id="IPR027417">
    <property type="entry name" value="P-loop_NTPase"/>
</dbReference>
<proteinExistence type="predicted"/>
<dbReference type="Gene3D" id="3.40.50.300">
    <property type="entry name" value="P-loop containing nucleotide triphosphate hydrolases"/>
    <property type="match status" value="1"/>
</dbReference>
<feature type="compositionally biased region" description="Basic and acidic residues" evidence="2">
    <location>
        <begin position="1370"/>
        <end position="1382"/>
    </location>
</feature>
<evidence type="ECO:0000259" key="3">
    <source>
        <dbReference type="Pfam" id="PF17109"/>
    </source>
</evidence>
<dbReference type="Gene3D" id="1.25.40.10">
    <property type="entry name" value="Tetratricopeptide repeat domain"/>
    <property type="match status" value="1"/>
</dbReference>
<keyword evidence="6" id="KW-1185">Reference proteome</keyword>
<dbReference type="InterPro" id="IPR011990">
    <property type="entry name" value="TPR-like_helical_dom_sf"/>
</dbReference>
<dbReference type="InterPro" id="IPR056884">
    <property type="entry name" value="NPHP3-like_N"/>
</dbReference>
<organism evidence="5 6">
    <name type="scientific">Exophiala bonariae</name>
    <dbReference type="NCBI Taxonomy" id="1690606"/>
    <lineage>
        <taxon>Eukaryota</taxon>
        <taxon>Fungi</taxon>
        <taxon>Dikarya</taxon>
        <taxon>Ascomycota</taxon>
        <taxon>Pezizomycotina</taxon>
        <taxon>Eurotiomycetes</taxon>
        <taxon>Chaetothyriomycetidae</taxon>
        <taxon>Chaetothyriales</taxon>
        <taxon>Herpotrichiellaceae</taxon>
        <taxon>Exophiala</taxon>
    </lineage>
</organism>
<dbReference type="Proteomes" id="UP001358417">
    <property type="component" value="Unassembled WGS sequence"/>
</dbReference>
<feature type="compositionally biased region" description="Acidic residues" evidence="2">
    <location>
        <begin position="1386"/>
        <end position="1412"/>
    </location>
</feature>
<dbReference type="InterPro" id="IPR031350">
    <property type="entry name" value="Goodbye_dom"/>
</dbReference>
<comment type="caution">
    <text evidence="5">The sequence shown here is derived from an EMBL/GenBank/DDBJ whole genome shotgun (WGS) entry which is preliminary data.</text>
</comment>
<evidence type="ECO:0008006" key="7">
    <source>
        <dbReference type="Google" id="ProtNLM"/>
    </source>
</evidence>
<evidence type="ECO:0000259" key="4">
    <source>
        <dbReference type="Pfam" id="PF24883"/>
    </source>
</evidence>
<dbReference type="PANTHER" id="PTHR10039">
    <property type="entry name" value="AMELOGENIN"/>
    <property type="match status" value="1"/>
</dbReference>
<reference evidence="5 6" key="1">
    <citation type="submission" date="2023-08" db="EMBL/GenBank/DDBJ databases">
        <title>Black Yeasts Isolated from many extreme environments.</title>
        <authorList>
            <person name="Coleine C."/>
            <person name="Stajich J.E."/>
            <person name="Selbmann L."/>
        </authorList>
    </citation>
    <scope>NUCLEOTIDE SEQUENCE [LARGE SCALE GENOMIC DNA]</scope>
    <source>
        <strain evidence="5 6">CCFEE 5792</strain>
    </source>
</reference>
<gene>
    <name evidence="5" type="ORF">LTR84_005673</name>
</gene>
<dbReference type="Pfam" id="PF17109">
    <property type="entry name" value="Goodbye"/>
    <property type="match status" value="1"/>
</dbReference>
<protein>
    <recommendedName>
        <fullName evidence="7">Fungal STAND N-terminal Goodbye domain-containing protein</fullName>
    </recommendedName>
</protein>
<dbReference type="SUPFAM" id="SSF48452">
    <property type="entry name" value="TPR-like"/>
    <property type="match status" value="1"/>
</dbReference>
<accession>A0AAV9N6H4</accession>
<evidence type="ECO:0000256" key="2">
    <source>
        <dbReference type="SAM" id="MobiDB-lite"/>
    </source>
</evidence>
<feature type="region of interest" description="Disordered" evidence="2">
    <location>
        <begin position="1366"/>
        <end position="1449"/>
    </location>
</feature>
<sequence>MGSVASPILDRDDYSFKAMWEQAQLRFQERTSKSLKSATGHSLEDVLSELEKKYPEDNIFQSLNDSQSNVKDVVRNVLNCISILGGIVAQGASMAFGGAADICYSAISFLIEMHARIDRLYEGLAQLFEEISTFLKTFKIYKRIEKFAEVDPELKATTGRLMISFVDICALSIKLLNGSKWKKFKTVLKVALMDDDSGIRAELEKFKGLIDQSSRISDAVTLEKVMISHHEVVELLEDASRRSGQQLLYLEDISTGVNVLKADMVEHKTQQIHLTQVQEIMKKLSINQETAKLSAKYLEDLRTSPIPNTGIWLKEMAEYQSWSDGIAVDTKSLLILEGGEKSGKSFLIGSIMDELDFQFREGRKSENRVSVAYYCFSRVDKKLETSKFIQHPHLPSTALKSIAVRIAEQNISYAKEMATFWATRKATDHRNMSCRELWDALQLSSPKGDGMYYLIFDGLEVLAEGDACELFEVLLNIQSSKVRLLAASNKAVIDSSLESFQDRLTRTAIPRIDVEISNGPDIRTFVDHYLSQNGELFGRDVETSKLKAWLRDELPEIVKGNFFLLQTALDRCAEDYKRSQSVSDIIQNLKSVDLSQDSSIAARQVIARLNKSLSNQEIDQLNEMITWVVYGKKWLTLDELRAALFLRFKAQPAQPLAAQLGSKGKYVTLFNVDEFVYTRDNIDPVLVVDSRKKRIEGNAGKGDNPRISMTLKITNADFETVQRFLWDLGERAVFEKFAFENIQTSLEVQKRIYVHEVEACIAIISRCIDLLLAEPDEYSIAMVDYALWYLPEHLENLKTYVDAREVKDSEMQSVVDKLVNLLSDTECIEKHWTRGPNTFHYGLPIFTWCLYKTNVVESLRPRDRRWLEKRDITKDPKISCLHDIALMVAEQWLRRRVCDYPEAFAKWIFHYVKNLKMASSTAVADNEKDKSASLVDTINTSVMDTVVSADLDLDSESISRAAAWVEQELRFKNLDSLWFERLGQTFLETDLLDDAAAAFLRAKSLPGAHRMVSRGLAEVYNAKGEFEMAIKELDPVIDDIRARSGNKIEVHDDDRTFLLDALRLQAEWHTHCEPPNTERAVALYREILELEPGKHFIQWQLIKVLAEANWLSDALEFLRSLRGQPAEDFGNLDQLAKMLFYSWSDSEKSVSLDTIYLFVSVTANDPLTTSILNNLTLCIDRASKLNDTAAVVALLLFEGIAVFQYNLGSSDQKEAILSWKRCYSLGSGMRKGSEQDEVRFAVGHATKRISYYYHELFKKGGADAQRNIAELQGFYLEAQQTRWVAQTVGFTLAACHASSSSPDKARDLLFDDMKTALDLLSDDDPDNDYIGYLWMAELLLHAGDELNSLSAFSLHVPEDVDRVGMVTSQDDTKPSDDNDKSGDATCNDEDHGEGEVTDNDAPEDGADEEAIDDVSQKSGEPPSTSSSRPNTPAANDAVPRIEIPETTIVAPTPQVRLGKATNNCDGRCGTSWTYADDFYVCKICSDVQFDLGCLNKLRAGKLKAVVCSPNHDWLHIPPFSDEEYHKVGKGNVRMGGTFIDGARQGGEIVPVAVWVDAIRAQWGILKKG</sequence>
<evidence type="ECO:0000256" key="1">
    <source>
        <dbReference type="ARBA" id="ARBA00022737"/>
    </source>
</evidence>
<dbReference type="PANTHER" id="PTHR10039:SF17">
    <property type="entry name" value="FUNGAL STAND N-TERMINAL GOODBYE DOMAIN-CONTAINING PROTEIN-RELATED"/>
    <property type="match status" value="1"/>
</dbReference>
<feature type="domain" description="Nephrocystin 3-like N-terminal" evidence="4">
    <location>
        <begin position="308"/>
        <end position="488"/>
    </location>
</feature>
<dbReference type="RefSeq" id="XP_064703941.1">
    <property type="nucleotide sequence ID" value="XM_064849238.1"/>
</dbReference>
<keyword evidence="1" id="KW-0677">Repeat</keyword>
<feature type="compositionally biased region" description="Low complexity" evidence="2">
    <location>
        <begin position="1421"/>
        <end position="1432"/>
    </location>
</feature>